<evidence type="ECO:0000256" key="1">
    <source>
        <dbReference type="SAM" id="Phobius"/>
    </source>
</evidence>
<evidence type="ECO:0000313" key="3">
    <source>
        <dbReference type="Proteomes" id="UP001057561"/>
    </source>
</evidence>
<keyword evidence="1" id="KW-1133">Transmembrane helix</keyword>
<dbReference type="EMBL" id="CP099464">
    <property type="protein sequence ID" value="UUO13714.1"/>
    <property type="molecule type" value="Genomic_DNA"/>
</dbReference>
<gene>
    <name evidence="2" type="ORF">NG743_16770</name>
</gene>
<accession>A0ABY5LRR7</accession>
<proteinExistence type="predicted"/>
<organism evidence="2 3">
    <name type="scientific">Dolichospermum heterosporum TAC447</name>
    <dbReference type="NCBI Taxonomy" id="747523"/>
    <lineage>
        <taxon>Bacteria</taxon>
        <taxon>Bacillati</taxon>
        <taxon>Cyanobacteriota</taxon>
        <taxon>Cyanophyceae</taxon>
        <taxon>Nostocales</taxon>
        <taxon>Aphanizomenonaceae</taxon>
        <taxon>Dolichospermum</taxon>
        <taxon>Dolichospermum heterosporum</taxon>
    </lineage>
</organism>
<dbReference type="Proteomes" id="UP001057561">
    <property type="component" value="Chromosome"/>
</dbReference>
<sequence length="50" mass="5882">MPRIFNFHQMSIELGCAFLLPMATILEIIVFTYLTKEIQVLGKNYKDENF</sequence>
<name>A0ABY5LRR7_9CYAN</name>
<protein>
    <submittedName>
        <fullName evidence="2">Uncharacterized protein</fullName>
    </submittedName>
</protein>
<keyword evidence="3" id="KW-1185">Reference proteome</keyword>
<dbReference type="RefSeq" id="WP_257120482.1">
    <property type="nucleotide sequence ID" value="NZ_CP099464.1"/>
</dbReference>
<keyword evidence="1" id="KW-0472">Membrane</keyword>
<evidence type="ECO:0000313" key="2">
    <source>
        <dbReference type="EMBL" id="UUO13714.1"/>
    </source>
</evidence>
<reference evidence="2" key="1">
    <citation type="submission" date="2022-06" db="EMBL/GenBank/DDBJ databases">
        <title>Nostosin G and Spiroidesin B from the Cyanobacterium Dolichospermum sp. NIES-1697.</title>
        <authorList>
            <person name="Phan C.-S."/>
            <person name="Mehjabin J.J."/>
            <person name="Anas A.R.J."/>
            <person name="Hayasaka M."/>
            <person name="Onoki R."/>
            <person name="Wang J."/>
            <person name="Umezawa T."/>
            <person name="Washio K."/>
            <person name="Morikawa M."/>
            <person name="Okino T."/>
        </authorList>
    </citation>
    <scope>NUCLEOTIDE SEQUENCE</scope>
    <source>
        <strain evidence="2">NIES-1697</strain>
    </source>
</reference>
<keyword evidence="1" id="KW-0812">Transmembrane</keyword>
<feature type="transmembrane region" description="Helical" evidence="1">
    <location>
        <begin position="12"/>
        <end position="34"/>
    </location>
</feature>